<dbReference type="EMBL" id="DSYZ01000148">
    <property type="protein sequence ID" value="HGT83629.1"/>
    <property type="molecule type" value="Genomic_DNA"/>
</dbReference>
<keyword evidence="1" id="KW-0813">Transport</keyword>
<keyword evidence="3" id="KW-1015">Disulfide bond</keyword>
<evidence type="ECO:0000256" key="4">
    <source>
        <dbReference type="ARBA" id="ARBA00023284"/>
    </source>
</evidence>
<name>A0A7J3M4B7_ARCFL</name>
<evidence type="ECO:0000259" key="5">
    <source>
        <dbReference type="PROSITE" id="PS51352"/>
    </source>
</evidence>
<dbReference type="InterPro" id="IPR036249">
    <property type="entry name" value="Thioredoxin-like_sf"/>
</dbReference>
<dbReference type="Pfam" id="PF00085">
    <property type="entry name" value="Thioredoxin"/>
    <property type="match status" value="1"/>
</dbReference>
<dbReference type="Gene3D" id="3.40.30.10">
    <property type="entry name" value="Glutaredoxin"/>
    <property type="match status" value="1"/>
</dbReference>
<sequence length="132" mass="15049">MDELEEIRKKKLKELMRMASAKDAKPVKLDQQNFESFLKQNENAVVDFWAEWCMPCRYVSPIIDELSKEFAGKVAFGKVNVDENQGIAVKYGISAIPTLIFFKKGKPIDHIVGAMPKKEIKSWIESNVGKDL</sequence>
<dbReference type="InterPro" id="IPR005746">
    <property type="entry name" value="Thioredoxin"/>
</dbReference>
<dbReference type="PRINTS" id="PR00421">
    <property type="entry name" value="THIOREDOXIN"/>
</dbReference>
<feature type="domain" description="Thioredoxin" evidence="5">
    <location>
        <begin position="15"/>
        <end position="129"/>
    </location>
</feature>
<protein>
    <submittedName>
        <fullName evidence="6">Thioredoxin</fullName>
    </submittedName>
</protein>
<dbReference type="GO" id="GO:0015035">
    <property type="term" value="F:protein-disulfide reductase activity"/>
    <property type="evidence" value="ECO:0007669"/>
    <property type="project" value="InterPro"/>
</dbReference>
<gene>
    <name evidence="6" type="primary">trxA</name>
    <name evidence="6" type="ORF">ENT52_07900</name>
</gene>
<reference evidence="6" key="1">
    <citation type="journal article" date="2020" name="mSystems">
        <title>Genome- and Community-Level Interaction Insights into Carbon Utilization and Element Cycling Functions of Hydrothermarchaeota in Hydrothermal Sediment.</title>
        <authorList>
            <person name="Zhou Z."/>
            <person name="Liu Y."/>
            <person name="Xu W."/>
            <person name="Pan J."/>
            <person name="Luo Z.H."/>
            <person name="Li M."/>
        </authorList>
    </citation>
    <scope>NUCLEOTIDE SEQUENCE [LARGE SCALE GENOMIC DNA]</scope>
    <source>
        <strain evidence="6">SpSt-587</strain>
    </source>
</reference>
<keyword evidence="2" id="KW-0249">Electron transport</keyword>
<evidence type="ECO:0000313" key="6">
    <source>
        <dbReference type="EMBL" id="HGT83629.1"/>
    </source>
</evidence>
<dbReference type="PANTHER" id="PTHR45663:SF11">
    <property type="entry name" value="GEO12009P1"/>
    <property type="match status" value="1"/>
</dbReference>
<dbReference type="FunFam" id="3.40.30.10:FF:000001">
    <property type="entry name" value="Thioredoxin"/>
    <property type="match status" value="1"/>
</dbReference>
<evidence type="ECO:0000256" key="1">
    <source>
        <dbReference type="ARBA" id="ARBA00022448"/>
    </source>
</evidence>
<dbReference type="GO" id="GO:0005737">
    <property type="term" value="C:cytoplasm"/>
    <property type="evidence" value="ECO:0007669"/>
    <property type="project" value="TreeGrafter"/>
</dbReference>
<dbReference type="CDD" id="cd02947">
    <property type="entry name" value="TRX_family"/>
    <property type="match status" value="1"/>
</dbReference>
<comment type="caution">
    <text evidence="6">The sequence shown here is derived from an EMBL/GenBank/DDBJ whole genome shotgun (WGS) entry which is preliminary data.</text>
</comment>
<keyword evidence="4" id="KW-0676">Redox-active center</keyword>
<dbReference type="NCBIfam" id="TIGR01068">
    <property type="entry name" value="thioredoxin"/>
    <property type="match status" value="1"/>
</dbReference>
<dbReference type="AlphaFoldDB" id="A0A7J3M4B7"/>
<dbReference type="InterPro" id="IPR013766">
    <property type="entry name" value="Thioredoxin_domain"/>
</dbReference>
<proteinExistence type="predicted"/>
<dbReference type="SUPFAM" id="SSF52833">
    <property type="entry name" value="Thioredoxin-like"/>
    <property type="match status" value="1"/>
</dbReference>
<organism evidence="6">
    <name type="scientific">Archaeoglobus fulgidus</name>
    <dbReference type="NCBI Taxonomy" id="2234"/>
    <lineage>
        <taxon>Archaea</taxon>
        <taxon>Methanobacteriati</taxon>
        <taxon>Methanobacteriota</taxon>
        <taxon>Archaeoglobi</taxon>
        <taxon>Archaeoglobales</taxon>
        <taxon>Archaeoglobaceae</taxon>
        <taxon>Archaeoglobus</taxon>
    </lineage>
</organism>
<evidence type="ECO:0000256" key="2">
    <source>
        <dbReference type="ARBA" id="ARBA00022982"/>
    </source>
</evidence>
<dbReference type="PROSITE" id="PS51352">
    <property type="entry name" value="THIOREDOXIN_2"/>
    <property type="match status" value="1"/>
</dbReference>
<dbReference type="PANTHER" id="PTHR45663">
    <property type="entry name" value="GEO12009P1"/>
    <property type="match status" value="1"/>
</dbReference>
<evidence type="ECO:0000256" key="3">
    <source>
        <dbReference type="ARBA" id="ARBA00023157"/>
    </source>
</evidence>
<accession>A0A7J3M4B7</accession>